<evidence type="ECO:0000256" key="2">
    <source>
        <dbReference type="SAM" id="Phobius"/>
    </source>
</evidence>
<feature type="region of interest" description="Disordered" evidence="1">
    <location>
        <begin position="93"/>
        <end position="119"/>
    </location>
</feature>
<feature type="transmembrane region" description="Helical" evidence="2">
    <location>
        <begin position="47"/>
        <end position="68"/>
    </location>
</feature>
<feature type="compositionally biased region" description="Basic and acidic residues" evidence="1">
    <location>
        <begin position="97"/>
        <end position="119"/>
    </location>
</feature>
<accession>A0A9N9IE24</accession>
<dbReference type="Proteomes" id="UP000789342">
    <property type="component" value="Unassembled WGS sequence"/>
</dbReference>
<keyword evidence="2" id="KW-0812">Transmembrane</keyword>
<dbReference type="AlphaFoldDB" id="A0A9N9IE24"/>
<keyword evidence="4" id="KW-1185">Reference proteome</keyword>
<keyword evidence="2" id="KW-1133">Transmembrane helix</keyword>
<reference evidence="3" key="1">
    <citation type="submission" date="2021-06" db="EMBL/GenBank/DDBJ databases">
        <authorList>
            <person name="Kallberg Y."/>
            <person name="Tangrot J."/>
            <person name="Rosling A."/>
        </authorList>
    </citation>
    <scope>NUCLEOTIDE SEQUENCE</scope>
    <source>
        <strain evidence="3">CL551</strain>
    </source>
</reference>
<gene>
    <name evidence="3" type="ORF">AMORRO_LOCUS13969</name>
</gene>
<comment type="caution">
    <text evidence="3">The sequence shown here is derived from an EMBL/GenBank/DDBJ whole genome shotgun (WGS) entry which is preliminary data.</text>
</comment>
<name>A0A9N9IE24_9GLOM</name>
<proteinExistence type="predicted"/>
<keyword evidence="2" id="KW-0472">Membrane</keyword>
<evidence type="ECO:0000313" key="4">
    <source>
        <dbReference type="Proteomes" id="UP000789342"/>
    </source>
</evidence>
<sequence>MSNTLSPVTDIPTSNNTLFQSNDHFSIPKSNNKLEDQNNKLPFTTTIILVAAVLIVLFFILIVGYLCYRVKHKKKNERMMLIFNVAKNDGPVVSNDSARDAGKKEEITGSHDREHNSRSRIVDRYSNLEGNVDGRHHF</sequence>
<protein>
    <submittedName>
        <fullName evidence="3">951_t:CDS:1</fullName>
    </submittedName>
</protein>
<evidence type="ECO:0000256" key="1">
    <source>
        <dbReference type="SAM" id="MobiDB-lite"/>
    </source>
</evidence>
<dbReference type="EMBL" id="CAJVPV010025955">
    <property type="protein sequence ID" value="CAG8730340.1"/>
    <property type="molecule type" value="Genomic_DNA"/>
</dbReference>
<evidence type="ECO:0000313" key="3">
    <source>
        <dbReference type="EMBL" id="CAG8730340.1"/>
    </source>
</evidence>
<organism evidence="3 4">
    <name type="scientific">Acaulospora morrowiae</name>
    <dbReference type="NCBI Taxonomy" id="94023"/>
    <lineage>
        <taxon>Eukaryota</taxon>
        <taxon>Fungi</taxon>
        <taxon>Fungi incertae sedis</taxon>
        <taxon>Mucoromycota</taxon>
        <taxon>Glomeromycotina</taxon>
        <taxon>Glomeromycetes</taxon>
        <taxon>Diversisporales</taxon>
        <taxon>Acaulosporaceae</taxon>
        <taxon>Acaulospora</taxon>
    </lineage>
</organism>